<feature type="domain" description="Aminotransferase class V" evidence="1">
    <location>
        <begin position="55"/>
        <end position="350"/>
    </location>
</feature>
<dbReference type="SUPFAM" id="SSF53383">
    <property type="entry name" value="PLP-dependent transferases"/>
    <property type="match status" value="1"/>
</dbReference>
<evidence type="ECO:0000259" key="1">
    <source>
        <dbReference type="Pfam" id="PF00266"/>
    </source>
</evidence>
<name>A0A164Z3G9_9SYNE</name>
<reference evidence="3" key="1">
    <citation type="submission" date="2016-02" db="EMBL/GenBank/DDBJ databases">
        <authorList>
            <person name="liu f."/>
        </authorList>
    </citation>
    <scope>NUCLEOTIDE SEQUENCE [LARGE SCALE GENOMIC DNA]</scope>
</reference>
<dbReference type="EC" id="2.8.1.7" evidence="2"/>
<keyword evidence="2" id="KW-0808">Transferase</keyword>
<dbReference type="InterPro" id="IPR000192">
    <property type="entry name" value="Aminotrans_V_dom"/>
</dbReference>
<dbReference type="GO" id="GO:0031071">
    <property type="term" value="F:cysteine desulfurase activity"/>
    <property type="evidence" value="ECO:0007669"/>
    <property type="project" value="UniProtKB-EC"/>
</dbReference>
<evidence type="ECO:0000313" key="2">
    <source>
        <dbReference type="EMBL" id="SAY38436.1"/>
    </source>
</evidence>
<keyword evidence="3" id="KW-1185">Reference proteome</keyword>
<dbReference type="Pfam" id="PF00266">
    <property type="entry name" value="Aminotran_5"/>
    <property type="match status" value="1"/>
</dbReference>
<sequence>MALRQDMPALANKIYFNYGGQGPLPTASLHAMAASWRRIQELGPFAKPVFSYVEELIASLRLALAALCGVPSQRLAFTENVTSGCVLPLWGLPWRPGDELLIGDGEHPGVVATCHELARREQLQVKTLPVQQYCGAEQVLERLDQALQPRTRLVVLSHLLWTTGAAMPLPAVGRRLREHVNQPWLVVDGAQSTGAVPLQEAVAAADLYAFTGHKWLCGPEGLGAVALSRRLLEVGTPTMIGWRGLAKDPADPLRLHGDARRYEIATSCSPLAAGLLQSLHRLATVGDPCQRLERIRVRSGALWHGLRQLDGVETLLPEAPPAGMVSFRVRGFGSQQVVSALAARGLVLRSFEEPDCVRACCHVTTLPTESERLIHEIASLGTNSGTPEA</sequence>
<dbReference type="Proteomes" id="UP000182631">
    <property type="component" value="Unassembled WGS sequence"/>
</dbReference>
<dbReference type="EMBL" id="FITM01000034">
    <property type="protein sequence ID" value="SAY38436.1"/>
    <property type="molecule type" value="Genomic_DNA"/>
</dbReference>
<gene>
    <name evidence="2" type="ORF">FLM9_319</name>
</gene>
<accession>A0A164Z3G9</accession>
<dbReference type="Gene3D" id="3.40.640.10">
    <property type="entry name" value="Type I PLP-dependent aspartate aminotransferase-like (Major domain)"/>
    <property type="match status" value="1"/>
</dbReference>
<dbReference type="InterPro" id="IPR015421">
    <property type="entry name" value="PyrdxlP-dep_Trfase_major"/>
</dbReference>
<dbReference type="InterPro" id="IPR015424">
    <property type="entry name" value="PyrdxlP-dep_Trfase"/>
</dbReference>
<proteinExistence type="predicted"/>
<dbReference type="PANTHER" id="PTHR43586:SF4">
    <property type="entry name" value="ISOPENICILLIN N EPIMERASE"/>
    <property type="match status" value="1"/>
</dbReference>
<protein>
    <submittedName>
        <fullName evidence="2">Cysteine desulfurase</fullName>
        <ecNumber evidence="2">2.8.1.7</ecNumber>
    </submittedName>
</protein>
<organism evidence="2 3">
    <name type="scientific">Candidatus Synechococcus spongiarum</name>
    <dbReference type="NCBI Taxonomy" id="431041"/>
    <lineage>
        <taxon>Bacteria</taxon>
        <taxon>Bacillati</taxon>
        <taxon>Cyanobacteriota</taxon>
        <taxon>Cyanophyceae</taxon>
        <taxon>Synechococcales</taxon>
        <taxon>Synechococcaceae</taxon>
        <taxon>Synechococcus</taxon>
    </lineage>
</organism>
<dbReference type="PANTHER" id="PTHR43586">
    <property type="entry name" value="CYSTEINE DESULFURASE"/>
    <property type="match status" value="1"/>
</dbReference>
<evidence type="ECO:0000313" key="3">
    <source>
        <dbReference type="Proteomes" id="UP000182631"/>
    </source>
</evidence>
<dbReference type="AlphaFoldDB" id="A0A164Z3G9"/>
<dbReference type="Gene3D" id="3.90.1150.10">
    <property type="entry name" value="Aspartate Aminotransferase, domain 1"/>
    <property type="match status" value="1"/>
</dbReference>
<dbReference type="InterPro" id="IPR015422">
    <property type="entry name" value="PyrdxlP-dep_Trfase_small"/>
</dbReference>